<organism evidence="2 3">
    <name type="scientific">Ataeniobius toweri</name>
    <dbReference type="NCBI Taxonomy" id="208326"/>
    <lineage>
        <taxon>Eukaryota</taxon>
        <taxon>Metazoa</taxon>
        <taxon>Chordata</taxon>
        <taxon>Craniata</taxon>
        <taxon>Vertebrata</taxon>
        <taxon>Euteleostomi</taxon>
        <taxon>Actinopterygii</taxon>
        <taxon>Neopterygii</taxon>
        <taxon>Teleostei</taxon>
        <taxon>Neoteleostei</taxon>
        <taxon>Acanthomorphata</taxon>
        <taxon>Ovalentaria</taxon>
        <taxon>Atherinomorphae</taxon>
        <taxon>Cyprinodontiformes</taxon>
        <taxon>Goodeidae</taxon>
        <taxon>Ataeniobius</taxon>
    </lineage>
</organism>
<sequence>VNPPLAEAGRSSCRCSSLINVVQSSSSPAALQERFDRELQRQTIAHGNQSATTGTDESADTNGVSDVAAGMEEAAPLEGINQRQGQTETRLQQTEKQLH</sequence>
<dbReference type="EMBL" id="JAHUTI010086232">
    <property type="protein sequence ID" value="MED6259727.1"/>
    <property type="molecule type" value="Genomic_DNA"/>
</dbReference>
<protein>
    <submittedName>
        <fullName evidence="2">Uncharacterized protein</fullName>
    </submittedName>
</protein>
<proteinExistence type="predicted"/>
<feature type="non-terminal residue" evidence="2">
    <location>
        <position position="99"/>
    </location>
</feature>
<comment type="caution">
    <text evidence="2">The sequence shown here is derived from an EMBL/GenBank/DDBJ whole genome shotgun (WGS) entry which is preliminary data.</text>
</comment>
<keyword evidence="3" id="KW-1185">Reference proteome</keyword>
<feature type="non-terminal residue" evidence="2">
    <location>
        <position position="1"/>
    </location>
</feature>
<accession>A0ABU7C9S3</accession>
<evidence type="ECO:0000256" key="1">
    <source>
        <dbReference type="SAM" id="MobiDB-lite"/>
    </source>
</evidence>
<name>A0ABU7C9S3_9TELE</name>
<evidence type="ECO:0000313" key="2">
    <source>
        <dbReference type="EMBL" id="MED6259727.1"/>
    </source>
</evidence>
<reference evidence="2 3" key="1">
    <citation type="submission" date="2021-07" db="EMBL/GenBank/DDBJ databases">
        <authorList>
            <person name="Palmer J.M."/>
        </authorList>
    </citation>
    <scope>NUCLEOTIDE SEQUENCE [LARGE SCALE GENOMIC DNA]</scope>
    <source>
        <strain evidence="2 3">AT_MEX2019</strain>
        <tissue evidence="2">Muscle</tissue>
    </source>
</reference>
<feature type="compositionally biased region" description="Polar residues" evidence="1">
    <location>
        <begin position="81"/>
        <end position="99"/>
    </location>
</feature>
<dbReference type="Proteomes" id="UP001345963">
    <property type="component" value="Unassembled WGS sequence"/>
</dbReference>
<feature type="region of interest" description="Disordered" evidence="1">
    <location>
        <begin position="76"/>
        <end position="99"/>
    </location>
</feature>
<feature type="region of interest" description="Disordered" evidence="1">
    <location>
        <begin position="44"/>
        <end position="64"/>
    </location>
</feature>
<gene>
    <name evidence="2" type="ORF">ATANTOWER_029305</name>
</gene>
<evidence type="ECO:0000313" key="3">
    <source>
        <dbReference type="Proteomes" id="UP001345963"/>
    </source>
</evidence>